<dbReference type="Gene3D" id="3.40.50.1820">
    <property type="entry name" value="alpha/beta hydrolase"/>
    <property type="match status" value="1"/>
</dbReference>
<reference evidence="2" key="1">
    <citation type="submission" date="2023-06" db="EMBL/GenBank/DDBJ databases">
        <title>Cytophagales bacterium Strain LB-30, isolated from soil.</title>
        <authorList>
            <person name="Liu B."/>
        </authorList>
    </citation>
    <scope>NUCLEOTIDE SEQUENCE</scope>
    <source>
        <strain evidence="2">LB-30</strain>
    </source>
</reference>
<proteinExistence type="predicted"/>
<feature type="domain" description="Serine hydrolase" evidence="1">
    <location>
        <begin position="25"/>
        <end position="202"/>
    </location>
</feature>
<protein>
    <submittedName>
        <fullName evidence="2">Dienelactone hydrolase family protein</fullName>
    </submittedName>
</protein>
<evidence type="ECO:0000259" key="1">
    <source>
        <dbReference type="Pfam" id="PF03959"/>
    </source>
</evidence>
<name>A0ABT8F967_9BACT</name>
<dbReference type="InterPro" id="IPR029058">
    <property type="entry name" value="AB_hydrolase_fold"/>
</dbReference>
<dbReference type="GO" id="GO:0016787">
    <property type="term" value="F:hydrolase activity"/>
    <property type="evidence" value="ECO:0007669"/>
    <property type="project" value="UniProtKB-KW"/>
</dbReference>
<dbReference type="Pfam" id="PF03959">
    <property type="entry name" value="FSH1"/>
    <property type="match status" value="1"/>
</dbReference>
<dbReference type="SUPFAM" id="SSF53474">
    <property type="entry name" value="alpha/beta-Hydrolases"/>
    <property type="match status" value="1"/>
</dbReference>
<evidence type="ECO:0000313" key="3">
    <source>
        <dbReference type="Proteomes" id="UP001168552"/>
    </source>
</evidence>
<organism evidence="2 3">
    <name type="scientific">Shiella aurantiaca</name>
    <dbReference type="NCBI Taxonomy" id="3058365"/>
    <lineage>
        <taxon>Bacteria</taxon>
        <taxon>Pseudomonadati</taxon>
        <taxon>Bacteroidota</taxon>
        <taxon>Cytophagia</taxon>
        <taxon>Cytophagales</taxon>
        <taxon>Shiellaceae</taxon>
        <taxon>Shiella</taxon>
    </lineage>
</organism>
<dbReference type="RefSeq" id="WP_320005479.1">
    <property type="nucleotide sequence ID" value="NZ_JAUHJS010000009.1"/>
</dbReference>
<dbReference type="Proteomes" id="UP001168552">
    <property type="component" value="Unassembled WGS sequence"/>
</dbReference>
<evidence type="ECO:0000313" key="2">
    <source>
        <dbReference type="EMBL" id="MDN4166940.1"/>
    </source>
</evidence>
<sequence>MQKEISFQYKARYFTLGQFPAPKVWLVFHGYGQLAPYFIRKFQFLADAGHFVIAPEGLHRFYLQDAKNRVGASWMTREERLQDIRNYLSYINQIVNYELKGEFPSIGIIAFSQGAATATRWALQYPGAITSLVLWGGIFPPDIDFEKAQDKFKATPTYFVYGNSDPLITEEKKEEFTLITQKLGISPSYHTFEGKHVLPPQELKHYLTKFSLL</sequence>
<accession>A0ABT8F967</accession>
<keyword evidence="3" id="KW-1185">Reference proteome</keyword>
<dbReference type="EMBL" id="JAUHJS010000009">
    <property type="protein sequence ID" value="MDN4166940.1"/>
    <property type="molecule type" value="Genomic_DNA"/>
</dbReference>
<dbReference type="InterPro" id="IPR005645">
    <property type="entry name" value="FSH-like_dom"/>
</dbReference>
<comment type="caution">
    <text evidence="2">The sequence shown here is derived from an EMBL/GenBank/DDBJ whole genome shotgun (WGS) entry which is preliminary data.</text>
</comment>
<keyword evidence="2" id="KW-0378">Hydrolase</keyword>
<gene>
    <name evidence="2" type="ORF">QWY31_15620</name>
</gene>